<dbReference type="SUPFAM" id="SSF54786">
    <property type="entry name" value="YcfA/nrd intein domain"/>
    <property type="match status" value="1"/>
</dbReference>
<name>A0A6L9QH33_9ACTN</name>
<evidence type="ECO:0000313" key="2">
    <source>
        <dbReference type="Proteomes" id="UP000475532"/>
    </source>
</evidence>
<comment type="caution">
    <text evidence="1">The sequence shown here is derived from an EMBL/GenBank/DDBJ whole genome shotgun (WGS) entry which is preliminary data.</text>
</comment>
<dbReference type="Proteomes" id="UP000475532">
    <property type="component" value="Unassembled WGS sequence"/>
</dbReference>
<proteinExistence type="predicted"/>
<dbReference type="EMBL" id="JAAGLI010000496">
    <property type="protein sequence ID" value="NEA24575.1"/>
    <property type="molecule type" value="Genomic_DNA"/>
</dbReference>
<organism evidence="1 2">
    <name type="scientific">Actinomadura bangladeshensis</name>
    <dbReference type="NCBI Taxonomy" id="453573"/>
    <lineage>
        <taxon>Bacteria</taxon>
        <taxon>Bacillati</taxon>
        <taxon>Actinomycetota</taxon>
        <taxon>Actinomycetes</taxon>
        <taxon>Streptosporangiales</taxon>
        <taxon>Thermomonosporaceae</taxon>
        <taxon>Actinomadura</taxon>
    </lineage>
</organism>
<sequence length="66" mass="7160">MARRAVIRALKRNGCETTGRGRGPHEKWVCGCGKHTALIPRSGAISPGVVKDTIDRMSCLAEGWLQ</sequence>
<dbReference type="AlphaFoldDB" id="A0A6L9QH33"/>
<accession>A0A6L9QH33</accession>
<dbReference type="Gene3D" id="3.30.920.30">
    <property type="entry name" value="Hypothetical protein"/>
    <property type="match status" value="1"/>
</dbReference>
<protein>
    <submittedName>
        <fullName evidence="1">Type II toxin-antitoxin system HicA family toxin</fullName>
    </submittedName>
</protein>
<gene>
    <name evidence="1" type="ORF">G3I70_19065</name>
</gene>
<reference evidence="1 2" key="1">
    <citation type="submission" date="2020-01" db="EMBL/GenBank/DDBJ databases">
        <title>Insect and environment-associated Actinomycetes.</title>
        <authorList>
            <person name="Currrie C."/>
            <person name="Chevrette M."/>
            <person name="Carlson C."/>
            <person name="Stubbendieck R."/>
            <person name="Wendt-Pienkowski E."/>
        </authorList>
    </citation>
    <scope>NUCLEOTIDE SEQUENCE [LARGE SCALE GENOMIC DNA]</scope>
    <source>
        <strain evidence="1 2">SID10258</strain>
    </source>
</reference>
<dbReference type="InterPro" id="IPR038570">
    <property type="entry name" value="HicA_sf"/>
</dbReference>
<evidence type="ECO:0000313" key="1">
    <source>
        <dbReference type="EMBL" id="NEA24575.1"/>
    </source>
</evidence>